<dbReference type="GO" id="GO:0004252">
    <property type="term" value="F:serine-type endopeptidase activity"/>
    <property type="evidence" value="ECO:0007669"/>
    <property type="project" value="InterPro"/>
</dbReference>
<evidence type="ECO:0000259" key="10">
    <source>
        <dbReference type="PROSITE" id="PS50240"/>
    </source>
</evidence>
<dbReference type="SMART" id="SM00020">
    <property type="entry name" value="Tryp_SPc"/>
    <property type="match status" value="1"/>
</dbReference>
<dbReference type="GO" id="GO:0005576">
    <property type="term" value="C:extracellular region"/>
    <property type="evidence" value="ECO:0007669"/>
    <property type="project" value="UniProtKB-SubCell"/>
</dbReference>
<dbReference type="InterPro" id="IPR001254">
    <property type="entry name" value="Trypsin_dom"/>
</dbReference>
<evidence type="ECO:0000313" key="11">
    <source>
        <dbReference type="EMBL" id="CAH2098472.1"/>
    </source>
</evidence>
<evidence type="ECO:0000256" key="8">
    <source>
        <dbReference type="ARBA" id="ARBA00023157"/>
    </source>
</evidence>
<dbReference type="PROSITE" id="PS00134">
    <property type="entry name" value="TRYPSIN_HIS"/>
    <property type="match status" value="1"/>
</dbReference>
<keyword evidence="12" id="KW-1185">Reference proteome</keyword>
<evidence type="ECO:0000313" key="12">
    <source>
        <dbReference type="Proteomes" id="UP001153954"/>
    </source>
</evidence>
<sequence>MILTKGSVVLIVVLLINLNKARINSPGSISTYPIFEDRPCNDTSDIISSYIPGMVDGYKITVNRTLNKRSSIKLKFDMNALVTVNNTLARLVNLGNNAFKLVLLQDTDKLEFGIQGEYLLLPPYIMSIKIDGEENCRIPDNSYFLRRPVGVEKRPNVPNLFCGKRKAFNQLIVNGIESRPGDWPWHVAIFRLERATLKYICGGTLLSNLFILTAAHCVTINGAAVLPEILGVNVGKHNLIGGDVTSQERGVYEVIVHEEFVRKTLDNDIALLKMKSPVEFNSNVQPACIWFDKLKEKLSSDNVLGTVTGWGFDQTESLSTVLREVTMPIVGDLDCIRSKPHFYSVILNGKKFCAGNRNGTSACNGDSGGGFFVYVPYEDSYFVKYHLKGAWYIRGIVSLSVAQQDTALCDPNEYVVFTDIEAFTDWIYDHMD</sequence>
<evidence type="ECO:0000256" key="9">
    <source>
        <dbReference type="SAM" id="SignalP"/>
    </source>
</evidence>
<dbReference type="InterPro" id="IPR001314">
    <property type="entry name" value="Peptidase_S1A"/>
</dbReference>
<dbReference type="FunFam" id="2.40.10.10:FF:000146">
    <property type="entry name" value="Serine protease 53"/>
    <property type="match status" value="1"/>
</dbReference>
<name>A0AAU9UHA9_EUPED</name>
<dbReference type="CDD" id="cd00190">
    <property type="entry name" value="Tryp_SPc"/>
    <property type="match status" value="1"/>
</dbReference>
<protein>
    <recommendedName>
        <fullName evidence="10">Peptidase S1 domain-containing protein</fullName>
    </recommendedName>
</protein>
<feature type="signal peptide" evidence="9">
    <location>
        <begin position="1"/>
        <end position="21"/>
    </location>
</feature>
<comment type="subcellular location">
    <subcellularLocation>
        <location evidence="1">Secreted</location>
    </subcellularLocation>
</comment>
<dbReference type="Pfam" id="PF00089">
    <property type="entry name" value="Trypsin"/>
    <property type="match status" value="1"/>
</dbReference>
<dbReference type="InterPro" id="IPR018114">
    <property type="entry name" value="TRYPSIN_HIS"/>
</dbReference>
<evidence type="ECO:0000256" key="1">
    <source>
        <dbReference type="ARBA" id="ARBA00004613"/>
    </source>
</evidence>
<evidence type="ECO:0000256" key="4">
    <source>
        <dbReference type="ARBA" id="ARBA00022729"/>
    </source>
</evidence>
<evidence type="ECO:0000256" key="5">
    <source>
        <dbReference type="ARBA" id="ARBA00022801"/>
    </source>
</evidence>
<reference evidence="11" key="1">
    <citation type="submission" date="2022-03" db="EMBL/GenBank/DDBJ databases">
        <authorList>
            <person name="Tunstrom K."/>
        </authorList>
    </citation>
    <scope>NUCLEOTIDE SEQUENCE</scope>
</reference>
<feature type="domain" description="Peptidase S1" evidence="10">
    <location>
        <begin position="172"/>
        <end position="432"/>
    </location>
</feature>
<evidence type="ECO:0000256" key="7">
    <source>
        <dbReference type="ARBA" id="ARBA00023145"/>
    </source>
</evidence>
<dbReference type="InterPro" id="IPR051333">
    <property type="entry name" value="CLIP_Serine_Protease"/>
</dbReference>
<feature type="chain" id="PRO_5043347717" description="Peptidase S1 domain-containing protein" evidence="9">
    <location>
        <begin position="22"/>
        <end position="432"/>
    </location>
</feature>
<proteinExistence type="predicted"/>
<keyword evidence="6" id="KW-0720">Serine protease</keyword>
<dbReference type="SUPFAM" id="SSF50494">
    <property type="entry name" value="Trypsin-like serine proteases"/>
    <property type="match status" value="1"/>
</dbReference>
<keyword evidence="8" id="KW-1015">Disulfide bond</keyword>
<dbReference type="InterPro" id="IPR043504">
    <property type="entry name" value="Peptidase_S1_PA_chymotrypsin"/>
</dbReference>
<evidence type="ECO:0000256" key="6">
    <source>
        <dbReference type="ARBA" id="ARBA00022825"/>
    </source>
</evidence>
<keyword evidence="2" id="KW-0964">Secreted</keyword>
<gene>
    <name evidence="11" type="ORF">EEDITHA_LOCUS13581</name>
</gene>
<organism evidence="11 12">
    <name type="scientific">Euphydryas editha</name>
    <name type="common">Edith's checkerspot</name>
    <dbReference type="NCBI Taxonomy" id="104508"/>
    <lineage>
        <taxon>Eukaryota</taxon>
        <taxon>Metazoa</taxon>
        <taxon>Ecdysozoa</taxon>
        <taxon>Arthropoda</taxon>
        <taxon>Hexapoda</taxon>
        <taxon>Insecta</taxon>
        <taxon>Pterygota</taxon>
        <taxon>Neoptera</taxon>
        <taxon>Endopterygota</taxon>
        <taxon>Lepidoptera</taxon>
        <taxon>Glossata</taxon>
        <taxon>Ditrysia</taxon>
        <taxon>Papilionoidea</taxon>
        <taxon>Nymphalidae</taxon>
        <taxon>Nymphalinae</taxon>
        <taxon>Euphydryas</taxon>
    </lineage>
</organism>
<keyword evidence="3" id="KW-0645">Protease</keyword>
<dbReference type="PANTHER" id="PTHR24260:SF136">
    <property type="entry name" value="GH08193P-RELATED"/>
    <property type="match status" value="1"/>
</dbReference>
<dbReference type="GO" id="GO:0006508">
    <property type="term" value="P:proteolysis"/>
    <property type="evidence" value="ECO:0007669"/>
    <property type="project" value="UniProtKB-KW"/>
</dbReference>
<dbReference type="InterPro" id="IPR009003">
    <property type="entry name" value="Peptidase_S1_PA"/>
</dbReference>
<dbReference type="PANTHER" id="PTHR24260">
    <property type="match status" value="1"/>
</dbReference>
<keyword evidence="5" id="KW-0378">Hydrolase</keyword>
<evidence type="ECO:0000256" key="3">
    <source>
        <dbReference type="ARBA" id="ARBA00022670"/>
    </source>
</evidence>
<dbReference type="Proteomes" id="UP001153954">
    <property type="component" value="Unassembled WGS sequence"/>
</dbReference>
<dbReference type="PRINTS" id="PR00722">
    <property type="entry name" value="CHYMOTRYPSIN"/>
</dbReference>
<dbReference type="Gene3D" id="2.40.10.10">
    <property type="entry name" value="Trypsin-like serine proteases"/>
    <property type="match status" value="1"/>
</dbReference>
<comment type="caution">
    <text evidence="11">The sequence shown here is derived from an EMBL/GenBank/DDBJ whole genome shotgun (WGS) entry which is preliminary data.</text>
</comment>
<dbReference type="EMBL" id="CAKOGL010000019">
    <property type="protein sequence ID" value="CAH2098472.1"/>
    <property type="molecule type" value="Genomic_DNA"/>
</dbReference>
<keyword evidence="7" id="KW-0865">Zymogen</keyword>
<dbReference type="AlphaFoldDB" id="A0AAU9UHA9"/>
<keyword evidence="4 9" id="KW-0732">Signal</keyword>
<accession>A0AAU9UHA9</accession>
<evidence type="ECO:0000256" key="2">
    <source>
        <dbReference type="ARBA" id="ARBA00022525"/>
    </source>
</evidence>
<dbReference type="PROSITE" id="PS50240">
    <property type="entry name" value="TRYPSIN_DOM"/>
    <property type="match status" value="1"/>
</dbReference>